<dbReference type="PRINTS" id="PR00730">
    <property type="entry name" value="THERMOLYSIN"/>
</dbReference>
<dbReference type="CDD" id="cd09597">
    <property type="entry name" value="M4_TLP"/>
    <property type="match status" value="1"/>
</dbReference>
<evidence type="ECO:0008006" key="11">
    <source>
        <dbReference type="Google" id="ProtNLM"/>
    </source>
</evidence>
<accession>A0A9P1MDV7</accession>
<reference evidence="9" key="1">
    <citation type="submission" date="2022-11" db="EMBL/GenBank/DDBJ databases">
        <authorList>
            <person name="Scott C."/>
            <person name="Bruce N."/>
        </authorList>
    </citation>
    <scope>NUCLEOTIDE SEQUENCE</scope>
</reference>
<feature type="domain" description="Peptidase M4 C-terminal" evidence="8">
    <location>
        <begin position="123"/>
        <end position="241"/>
    </location>
</feature>
<dbReference type="PANTHER" id="PTHR43579:SF1">
    <property type="entry name" value="NEUTRAL METALLOPROTEINASE"/>
    <property type="match status" value="1"/>
</dbReference>
<proteinExistence type="inferred from homology"/>
<sequence>MSTKMFVFYDAQNSFSEFQLPGTLVRAESQPPTKDKAVNDAYDNVGRVLSVYKQLFRWNSVDNHNMHIISTVHFGENYENAYWDPDRLQIVFGDGDEFLNNFTSCVDVIGHELTHAVTENTSPLLYFGQSGALNEHISDVFGIIVKQVVEKEDAASADWLVGEGCIAPGVKGVALRSMKAPGTAYDDPRFGKDPQPDHFKYYRATFEDNGGVHIYSGIPNKAFYLCSTAFGGYSWEKAGKI</sequence>
<evidence type="ECO:0000259" key="7">
    <source>
        <dbReference type="Pfam" id="PF01447"/>
    </source>
</evidence>
<dbReference type="GO" id="GO:0046872">
    <property type="term" value="F:metal ion binding"/>
    <property type="evidence" value="ECO:0007669"/>
    <property type="project" value="UniProtKB-KW"/>
</dbReference>
<name>A0A9P1MDV7_9PEZI</name>
<comment type="caution">
    <text evidence="9">The sequence shown here is derived from an EMBL/GenBank/DDBJ whole genome shotgun (WGS) entry which is preliminary data.</text>
</comment>
<gene>
    <name evidence="9" type="ORF">PPNO1_LOCUS7325</name>
</gene>
<dbReference type="InterPro" id="IPR027268">
    <property type="entry name" value="Peptidase_M4/M1_CTD_sf"/>
</dbReference>
<keyword evidence="2" id="KW-0645">Protease</keyword>
<dbReference type="EMBL" id="CALLCH030000016">
    <property type="protein sequence ID" value="CAI4217722.1"/>
    <property type="molecule type" value="Genomic_DNA"/>
</dbReference>
<evidence type="ECO:0000256" key="2">
    <source>
        <dbReference type="ARBA" id="ARBA00022670"/>
    </source>
</evidence>
<evidence type="ECO:0000256" key="4">
    <source>
        <dbReference type="ARBA" id="ARBA00022801"/>
    </source>
</evidence>
<keyword evidence="4" id="KW-0378">Hydrolase</keyword>
<dbReference type="InterPro" id="IPR013856">
    <property type="entry name" value="Peptidase_M4_domain"/>
</dbReference>
<dbReference type="InterPro" id="IPR001570">
    <property type="entry name" value="Peptidase_M4_C_domain"/>
</dbReference>
<dbReference type="OrthoDB" id="5332336at2759"/>
<protein>
    <recommendedName>
        <fullName evidence="11">Neutral metalloproteinase</fullName>
    </recommendedName>
</protein>
<dbReference type="PANTHER" id="PTHR43579">
    <property type="match status" value="1"/>
</dbReference>
<dbReference type="Proteomes" id="UP000838763">
    <property type="component" value="Unassembled WGS sequence"/>
</dbReference>
<dbReference type="AlphaFoldDB" id="A0A9P1MDV7"/>
<dbReference type="Pfam" id="PF02868">
    <property type="entry name" value="Peptidase_M4_C"/>
    <property type="match status" value="1"/>
</dbReference>
<feature type="domain" description="Peptidase M4" evidence="7">
    <location>
        <begin position="8"/>
        <end position="119"/>
    </location>
</feature>
<evidence type="ECO:0000313" key="9">
    <source>
        <dbReference type="EMBL" id="CAI4217722.1"/>
    </source>
</evidence>
<dbReference type="InterPro" id="IPR052759">
    <property type="entry name" value="Metalloprotease_M4"/>
</dbReference>
<keyword evidence="6" id="KW-0482">Metalloprotease</keyword>
<dbReference type="InterPro" id="IPR023612">
    <property type="entry name" value="Peptidase_M4"/>
</dbReference>
<keyword evidence="3" id="KW-0479">Metal-binding</keyword>
<dbReference type="GO" id="GO:0006508">
    <property type="term" value="P:proteolysis"/>
    <property type="evidence" value="ECO:0007669"/>
    <property type="project" value="UniProtKB-KW"/>
</dbReference>
<dbReference type="Pfam" id="PF01447">
    <property type="entry name" value="Peptidase_M4"/>
    <property type="match status" value="1"/>
</dbReference>
<organism evidence="9 10">
    <name type="scientific">Parascedosporium putredinis</name>
    <dbReference type="NCBI Taxonomy" id="1442378"/>
    <lineage>
        <taxon>Eukaryota</taxon>
        <taxon>Fungi</taxon>
        <taxon>Dikarya</taxon>
        <taxon>Ascomycota</taxon>
        <taxon>Pezizomycotina</taxon>
        <taxon>Sordariomycetes</taxon>
        <taxon>Hypocreomycetidae</taxon>
        <taxon>Microascales</taxon>
        <taxon>Microascaceae</taxon>
        <taxon>Parascedosporium</taxon>
    </lineage>
</organism>
<evidence type="ECO:0000256" key="6">
    <source>
        <dbReference type="ARBA" id="ARBA00023049"/>
    </source>
</evidence>
<keyword evidence="10" id="KW-1185">Reference proteome</keyword>
<comment type="similarity">
    <text evidence="1">Belongs to the peptidase M4 family.</text>
</comment>
<evidence type="ECO:0000259" key="8">
    <source>
        <dbReference type="Pfam" id="PF02868"/>
    </source>
</evidence>
<dbReference type="SUPFAM" id="SSF55486">
    <property type="entry name" value="Metalloproteases ('zincins'), catalytic domain"/>
    <property type="match status" value="1"/>
</dbReference>
<evidence type="ECO:0000256" key="1">
    <source>
        <dbReference type="ARBA" id="ARBA00009388"/>
    </source>
</evidence>
<dbReference type="Gene3D" id="3.10.170.10">
    <property type="match status" value="1"/>
</dbReference>
<keyword evidence="5" id="KW-0862">Zinc</keyword>
<evidence type="ECO:0000256" key="5">
    <source>
        <dbReference type="ARBA" id="ARBA00022833"/>
    </source>
</evidence>
<dbReference type="GO" id="GO:0004222">
    <property type="term" value="F:metalloendopeptidase activity"/>
    <property type="evidence" value="ECO:0007669"/>
    <property type="project" value="InterPro"/>
</dbReference>
<evidence type="ECO:0000313" key="10">
    <source>
        <dbReference type="Proteomes" id="UP000838763"/>
    </source>
</evidence>
<dbReference type="Gene3D" id="1.10.390.10">
    <property type="entry name" value="Neutral Protease Domain 2"/>
    <property type="match status" value="1"/>
</dbReference>
<evidence type="ECO:0000256" key="3">
    <source>
        <dbReference type="ARBA" id="ARBA00022723"/>
    </source>
</evidence>